<dbReference type="VEuPathDB" id="FungiDB:DNF11_1246"/>
<proteinExistence type="predicted"/>
<keyword evidence="3" id="KW-1185">Reference proteome</keyword>
<dbReference type="Proteomes" id="UP000269793">
    <property type="component" value="Chromosome II"/>
</dbReference>
<dbReference type="OrthoDB" id="3363584at2759"/>
<dbReference type="AlphaFoldDB" id="A0A3G2S357"/>
<evidence type="ECO:0000313" key="2">
    <source>
        <dbReference type="EMBL" id="AYO42196.1"/>
    </source>
</evidence>
<sequence>MSHDGGDNDKAPTHTDVKSESQDAMSVIEWEAALLRVQQALALIDAPLASGRPVPPRPMMHDGLLYGLHDLLAPVESVLHMNPSSAQGLAAAITAESSLSPTQGLHTFIQKASHMLVRAEQVKTLLSEPLGVSGNQRNALSMLERGLERSPPTPHDEREILVRIRKKRRQLDAGSHIPDTLKPVKEADNIIVRARLLPVPDSLTFEAATPWVDRVLKRSPNQPLSMAVQDLLHEFQLYINERCKQDSCILTDSQGSSPFPARRVRARLAFWTDTLGSIEVELRDVGLVRIQVRADHHDVCITNMSICAPMEYQSISGSNAVQPSRFMYYGDISNHLLVHALSSQRSYGRGLEALAQTCLHVAGLRTLYDALPTPSTSVAPMISRVTYGMLKPDALLDHNQTLVWHWCRIVSSMSSNQGEWCAYVPSLP</sequence>
<reference evidence="2 3" key="1">
    <citation type="submission" date="2018-10" db="EMBL/GenBank/DDBJ databases">
        <title>Complete genome sequence of Malassezia restricta CBS 7877.</title>
        <authorList>
            <person name="Morand S.C."/>
            <person name="Bertignac M."/>
            <person name="Iltis A."/>
            <person name="Kolder I."/>
            <person name="Pirovano W."/>
            <person name="Jourdain R."/>
            <person name="Clavaud C."/>
        </authorList>
    </citation>
    <scope>NUCLEOTIDE SEQUENCE [LARGE SCALE GENOMIC DNA]</scope>
    <source>
        <strain evidence="2 3">CBS 7877</strain>
    </source>
</reference>
<evidence type="ECO:0000313" key="3">
    <source>
        <dbReference type="Proteomes" id="UP000269793"/>
    </source>
</evidence>
<accession>A0A3G2S357</accession>
<evidence type="ECO:0000256" key="1">
    <source>
        <dbReference type="SAM" id="MobiDB-lite"/>
    </source>
</evidence>
<feature type="compositionally biased region" description="Basic and acidic residues" evidence="1">
    <location>
        <begin position="1"/>
        <end position="21"/>
    </location>
</feature>
<protein>
    <submittedName>
        <fullName evidence="2">Uncharacterized protein</fullName>
    </submittedName>
</protein>
<organism evidence="2 3">
    <name type="scientific">Malassezia restricta (strain ATCC 96810 / NBRC 103918 / CBS 7877)</name>
    <name type="common">Seborrheic dermatitis infection agent</name>
    <dbReference type="NCBI Taxonomy" id="425264"/>
    <lineage>
        <taxon>Eukaryota</taxon>
        <taxon>Fungi</taxon>
        <taxon>Dikarya</taxon>
        <taxon>Basidiomycota</taxon>
        <taxon>Ustilaginomycotina</taxon>
        <taxon>Malasseziomycetes</taxon>
        <taxon>Malasseziales</taxon>
        <taxon>Malasseziaceae</taxon>
        <taxon>Malassezia</taxon>
    </lineage>
</organism>
<name>A0A3G2S357_MALR7</name>
<dbReference type="EMBL" id="CP033149">
    <property type="protein sequence ID" value="AYO42196.1"/>
    <property type="molecule type" value="Genomic_DNA"/>
</dbReference>
<gene>
    <name evidence="2" type="ORF">DNF11_1246</name>
</gene>
<feature type="region of interest" description="Disordered" evidence="1">
    <location>
        <begin position="1"/>
        <end position="22"/>
    </location>
</feature>